<dbReference type="SMART" id="SM00149">
    <property type="entry name" value="PLCYc"/>
    <property type="match status" value="1"/>
</dbReference>
<dbReference type="SMART" id="SM00148">
    <property type="entry name" value="PLCXc"/>
    <property type="match status" value="1"/>
</dbReference>
<keyword evidence="1" id="KW-0378">Hydrolase</keyword>
<evidence type="ECO:0000256" key="2">
    <source>
        <dbReference type="SAM" id="Coils"/>
    </source>
</evidence>
<keyword evidence="4" id="KW-0812">Transmembrane</keyword>
<evidence type="ECO:0000259" key="5">
    <source>
        <dbReference type="PROSITE" id="PS50008"/>
    </source>
</evidence>
<dbReference type="InterPro" id="IPR000909">
    <property type="entry name" value="PLipase_C_PInositol-sp_X_dom"/>
</dbReference>
<protein>
    <recommendedName>
        <fullName evidence="1">Phosphoinositide phospholipase C</fullName>
        <ecNumber evidence="1">3.1.4.11</ecNumber>
    </recommendedName>
</protein>
<dbReference type="PANTHER" id="PTHR10336:SF82">
    <property type="entry name" value="PHOSPHOINOSITIDE PHOSPHOLIPASE C"/>
    <property type="match status" value="1"/>
</dbReference>
<dbReference type="EC" id="3.1.4.11" evidence="1"/>
<dbReference type="InterPro" id="IPR001711">
    <property type="entry name" value="PLipase_C_Pinositol-sp_Y"/>
</dbReference>
<dbReference type="InterPro" id="IPR001192">
    <property type="entry name" value="PI-PLC_fam"/>
</dbReference>
<dbReference type="CDD" id="cd08558">
    <property type="entry name" value="PI-PLCc_eukaryota"/>
    <property type="match status" value="1"/>
</dbReference>
<gene>
    <name evidence="6" type="ORF">AB1Y20_017185</name>
</gene>
<feature type="transmembrane region" description="Helical" evidence="4">
    <location>
        <begin position="226"/>
        <end position="248"/>
    </location>
</feature>
<dbReference type="Gene3D" id="2.60.40.150">
    <property type="entry name" value="C2 domain"/>
    <property type="match status" value="1"/>
</dbReference>
<dbReference type="GO" id="GO:0004435">
    <property type="term" value="F:phosphatidylinositol-4,5-bisphosphate phospholipase C activity"/>
    <property type="evidence" value="ECO:0007669"/>
    <property type="project" value="UniProtKB-EC"/>
</dbReference>
<keyword evidence="4" id="KW-1133">Transmembrane helix</keyword>
<feature type="transmembrane region" description="Helical" evidence="4">
    <location>
        <begin position="148"/>
        <end position="170"/>
    </location>
</feature>
<keyword evidence="2" id="KW-0175">Coiled coil</keyword>
<accession>A0AB34IAT7</accession>
<dbReference type="PRINTS" id="PR00390">
    <property type="entry name" value="PHPHLIPASEC"/>
</dbReference>
<evidence type="ECO:0000313" key="7">
    <source>
        <dbReference type="Proteomes" id="UP001515480"/>
    </source>
</evidence>
<keyword evidence="4" id="KW-0472">Membrane</keyword>
<dbReference type="PROSITE" id="PS50008">
    <property type="entry name" value="PIPLC_Y_DOMAIN"/>
    <property type="match status" value="1"/>
</dbReference>
<dbReference type="GO" id="GO:0016042">
    <property type="term" value="P:lipid catabolic process"/>
    <property type="evidence" value="ECO:0007669"/>
    <property type="project" value="UniProtKB-KW"/>
</dbReference>
<dbReference type="PROSITE" id="PS50007">
    <property type="entry name" value="PIPLC_X_DOMAIN"/>
    <property type="match status" value="1"/>
</dbReference>
<name>A0AB34IAT7_PRYPA</name>
<comment type="catalytic activity">
    <reaction evidence="1">
        <text>a 1,2-diacyl-sn-glycero-3-phospho-(1D-myo-inositol-4,5-bisphosphate) + H2O = 1D-myo-inositol 1,4,5-trisphosphate + a 1,2-diacyl-sn-glycerol + H(+)</text>
        <dbReference type="Rhea" id="RHEA:33179"/>
        <dbReference type="ChEBI" id="CHEBI:15377"/>
        <dbReference type="ChEBI" id="CHEBI:15378"/>
        <dbReference type="ChEBI" id="CHEBI:17815"/>
        <dbReference type="ChEBI" id="CHEBI:58456"/>
        <dbReference type="ChEBI" id="CHEBI:203600"/>
        <dbReference type="EC" id="3.1.4.11"/>
    </reaction>
</comment>
<feature type="transmembrane region" description="Helical" evidence="4">
    <location>
        <begin position="46"/>
        <end position="65"/>
    </location>
</feature>
<dbReference type="PANTHER" id="PTHR10336">
    <property type="entry name" value="PHOSPHOINOSITIDE-SPECIFIC PHOSPHOLIPASE C FAMILY PROTEIN"/>
    <property type="match status" value="1"/>
</dbReference>
<feature type="region of interest" description="Disordered" evidence="3">
    <location>
        <begin position="1212"/>
        <end position="1249"/>
    </location>
</feature>
<dbReference type="Gene3D" id="3.20.20.190">
    <property type="entry name" value="Phosphatidylinositol (PI) phosphodiesterase"/>
    <property type="match status" value="2"/>
</dbReference>
<dbReference type="InterPro" id="IPR035892">
    <property type="entry name" value="C2_domain_sf"/>
</dbReference>
<keyword evidence="1" id="KW-0443">Lipid metabolism</keyword>
<dbReference type="InterPro" id="IPR017946">
    <property type="entry name" value="PLC-like_Pdiesterase_TIM-brl"/>
</dbReference>
<dbReference type="SUPFAM" id="SSF51695">
    <property type="entry name" value="PLC-like phosphodiesterases"/>
    <property type="match status" value="1"/>
</dbReference>
<sequence length="1406" mass="154121">MCVGGRAPTGRGWIGLLELPSDFGLNLLVRASCLGSYRRQLLASSLWPIVFLLVVNCASVLHDILRAIRRRPAPLKEAVCAAMASGTQRALPLTLLFTFLLVPSTATKIFKTFLCDSFEYDEAGPRRYLHEDLSLSCDSDEYRDTRGVAMIFVVVWPIGVPALYAVLLWASHDAVLSGIPTPLSRATAFLSEDYEQLALFWEVLELVRKLTLTGWVLLIDEQSEQARVLVALLVSVTFLALNLAIRPMKRAEDGLLTAMAQLALVLVYTSVLLIKSCNLSRDVCRAYGFGDARGLFIFFVFFGLGVIGLLFFVGCARLYYTGNVPKILLVAQAHSVPMSTIARRLILRSVEGAKRRVARALSLDTPHHFPSHPVSSFGSFRGSPRKQPLPADTPAALLPLAAGCTAYVSVDGKLPRTKCFVDVDLHAFALRWHAAARLSLHTVLSATPLEARESKGFFASLRVSCRRTSASSEGTRRPRLHGARASLLRRTLRHHKSSGGVAVAFDDAGGERRVLQLHLPPAEARRWADGLALLLRAAPRAAPPAHMRWALACAAAAGARGGAVERQAVRAALRCANGGGAGAEEAEEALRVVEAAQRALPAWLRGGAAEGRRVGVRALAALLLQMSTASARVEALFAKYSRDGRMRRGEWLRFVREEQLPPAADGELSDDSARELARADDRFTSMAGAHGAQELSLQQFALALLGAHNDAVAPHRLPAATDGLRMPLAHYWAACSHNSYIVGDQLTGRSSADAYRRQLLQGVRHVEIDCWDGKSNPIVTHGHTFCTVEKFEEVAKAIGECAFVTSELPVILSLEMHCSPKQQHKLARMLVTHVGGSLMTYDELMSSGHAASLSPLDLQRRVLVKGKAKAIKPDGQSLAAPTSAIVSILKQRRSWRPRASLFSFSERRSQPTQPSRTSVAPPPPVGRASIESTLMASPSKRLTSRMLRLSQWFSQSADDEDRESSGSWTSGSNFVCVGDRSQHSLLEDMLSARQELSKKKKEKKDFNDEYYQRYLSLRSTPLANFLTQESLPGQLPITSINEDRLLKTAGLSRAVRDQIEGLQIGRLSVAVNVTGLTEEQLSTRAIMQLTSDPPQEVGRLQQLTSNWLLRPYPLGLRFSGKNMSPLPCWLCGAQYVALNMCEVDLPVQLHFALFHGSGGYVLKPAEMTSFLDARLSHRSAGAAADDDYWPPIRHALHRATVQLLSLHNLPKRSERRPRYEGSRGACHQFHPELSGTSAPPDDKKPSSPSVKLSLYPIGGVAGVGNALPLPKTIETEVATHTVHNNGMNAVFGETFHCVAAEPHATFVRISVSDGGREVAFETAVLGRLRHGYRVFQLRSLLGTRIERCYLFVHLAVGTEPNLWPTARQLRLERSRLALDAAELMSEKAKSEAELRHLRQKLHSLSV</sequence>
<dbReference type="Proteomes" id="UP001515480">
    <property type="component" value="Unassembled WGS sequence"/>
</dbReference>
<dbReference type="GO" id="GO:0048015">
    <property type="term" value="P:phosphatidylinositol-mediated signaling"/>
    <property type="evidence" value="ECO:0007669"/>
    <property type="project" value="TreeGrafter"/>
</dbReference>
<feature type="coiled-coil region" evidence="2">
    <location>
        <begin position="1366"/>
        <end position="1400"/>
    </location>
</feature>
<feature type="transmembrane region" description="Helical" evidence="4">
    <location>
        <begin position="198"/>
        <end position="219"/>
    </location>
</feature>
<dbReference type="Pfam" id="PF00387">
    <property type="entry name" value="PI-PLC-Y"/>
    <property type="match status" value="1"/>
</dbReference>
<evidence type="ECO:0000256" key="3">
    <source>
        <dbReference type="SAM" id="MobiDB-lite"/>
    </source>
</evidence>
<feature type="region of interest" description="Disordered" evidence="3">
    <location>
        <begin position="900"/>
        <end position="935"/>
    </location>
</feature>
<evidence type="ECO:0000256" key="1">
    <source>
        <dbReference type="RuleBase" id="RU361133"/>
    </source>
</evidence>
<dbReference type="SUPFAM" id="SSF49562">
    <property type="entry name" value="C2 domain (Calcium/lipid-binding domain, CaLB)"/>
    <property type="match status" value="1"/>
</dbReference>
<evidence type="ECO:0000313" key="6">
    <source>
        <dbReference type="EMBL" id="KAL1495330.1"/>
    </source>
</evidence>
<evidence type="ECO:0000256" key="4">
    <source>
        <dbReference type="SAM" id="Phobius"/>
    </source>
</evidence>
<dbReference type="Pfam" id="PF00388">
    <property type="entry name" value="PI-PLC-X"/>
    <property type="match status" value="1"/>
</dbReference>
<keyword evidence="1" id="KW-0442">Lipid degradation</keyword>
<dbReference type="EMBL" id="JBGBPQ010000033">
    <property type="protein sequence ID" value="KAL1495330.1"/>
    <property type="molecule type" value="Genomic_DNA"/>
</dbReference>
<dbReference type="CDD" id="cd00275">
    <property type="entry name" value="C2_PLC_like"/>
    <property type="match status" value="1"/>
</dbReference>
<feature type="domain" description="PI-PLC Y-box" evidence="5">
    <location>
        <begin position="1072"/>
        <end position="1167"/>
    </location>
</feature>
<keyword evidence="7" id="KW-1185">Reference proteome</keyword>
<dbReference type="GO" id="GO:0051209">
    <property type="term" value="P:release of sequestered calcium ion into cytosol"/>
    <property type="evidence" value="ECO:0007669"/>
    <property type="project" value="TreeGrafter"/>
</dbReference>
<comment type="caution">
    <text evidence="6">The sequence shown here is derived from an EMBL/GenBank/DDBJ whole genome shotgun (WGS) entry which is preliminary data.</text>
</comment>
<organism evidence="6 7">
    <name type="scientific">Prymnesium parvum</name>
    <name type="common">Toxic golden alga</name>
    <dbReference type="NCBI Taxonomy" id="97485"/>
    <lineage>
        <taxon>Eukaryota</taxon>
        <taxon>Haptista</taxon>
        <taxon>Haptophyta</taxon>
        <taxon>Prymnesiophyceae</taxon>
        <taxon>Prymnesiales</taxon>
        <taxon>Prymnesiaceae</taxon>
        <taxon>Prymnesium</taxon>
    </lineage>
</organism>
<proteinExistence type="predicted"/>
<feature type="transmembrane region" description="Helical" evidence="4">
    <location>
        <begin position="295"/>
        <end position="320"/>
    </location>
</feature>
<feature type="transmembrane region" description="Helical" evidence="4">
    <location>
        <begin position="254"/>
        <end position="274"/>
    </location>
</feature>
<reference evidence="6 7" key="1">
    <citation type="journal article" date="2024" name="Science">
        <title>Giant polyketide synthase enzymes in the biosynthesis of giant marine polyether toxins.</title>
        <authorList>
            <person name="Fallon T.R."/>
            <person name="Shende V.V."/>
            <person name="Wierzbicki I.H."/>
            <person name="Pendleton A.L."/>
            <person name="Watervoot N.F."/>
            <person name="Auber R.P."/>
            <person name="Gonzalez D.J."/>
            <person name="Wisecaver J.H."/>
            <person name="Moore B.S."/>
        </authorList>
    </citation>
    <scope>NUCLEOTIDE SEQUENCE [LARGE SCALE GENOMIC DNA]</scope>
    <source>
        <strain evidence="6 7">12B1</strain>
    </source>
</reference>